<accession>A0AAN6QW77</accession>
<evidence type="ECO:0000313" key="2">
    <source>
        <dbReference type="Proteomes" id="UP001175353"/>
    </source>
</evidence>
<protein>
    <submittedName>
        <fullName evidence="1">Uncharacterized protein</fullName>
    </submittedName>
</protein>
<dbReference type="AlphaFoldDB" id="A0AAN6QW77"/>
<name>A0AAN6QW77_9PEZI</name>
<dbReference type="EMBL" id="JAUJLE010000050">
    <property type="protein sequence ID" value="KAK0996154.1"/>
    <property type="molecule type" value="Genomic_DNA"/>
</dbReference>
<keyword evidence="2" id="KW-1185">Reference proteome</keyword>
<dbReference type="Proteomes" id="UP001175353">
    <property type="component" value="Unassembled WGS sequence"/>
</dbReference>
<comment type="caution">
    <text evidence="1">The sequence shown here is derived from an EMBL/GenBank/DDBJ whole genome shotgun (WGS) entry which is preliminary data.</text>
</comment>
<proteinExistence type="predicted"/>
<evidence type="ECO:0000313" key="1">
    <source>
        <dbReference type="EMBL" id="KAK0996154.1"/>
    </source>
</evidence>
<gene>
    <name evidence="1" type="ORF">LTR91_007127</name>
</gene>
<sequence length="590" mass="64877">MFRRSTPSGLLIRTALSASSCKSTPPLFLTDLDKRYKMVRTIVQQATNWKRRSLKTIDTEQVPASKTTTVYVVLSAELRSDQDVYMFSIDKCYTTLHQANARVELLGHCNVNMRSVETKLAFTDPDTGCLTVRWGRYGSQSRFVALIDKLEMAGSVIDNSKGNTSPGGWNDPEAEIGAFFAETHLDLSGHIWVVAMHAPVSAKDSPALARQHSHSRAATITAASLRSKTSAKSSLAAVSKALTPLTLESQPSPTYKRHNALLADLGWALDSLHPSSDPAIARAKKFWNESFSSHGRCRKVREHYGFARYAFKPALLDKRRLAPGGGGEYDAGCVQIRVERVRVVPVGDAPEYYIPQAVVEKDTKAGLVAPVLRNVGGEVISTAAGCRTSFLDSLERIAEGGGLSKYEALPLALKIRKLHMERWSDTAVGEQKYALPVVAAGAIGRGEEDKMAGDMYHALLHGSDSIRPAAFEAYLKAQARMAAAIEDREEEHEEEVDVDAIRPAKDSMEIETPIHELQVPAQVLRRKPQRSQLKPPQPLLLSTQLLATPGRRDSVTETHQAHAPLKVTTVVRKMGMMEARANMAFEGLWF</sequence>
<organism evidence="1 2">
    <name type="scientific">Friedmanniomyces endolithicus</name>
    <dbReference type="NCBI Taxonomy" id="329885"/>
    <lineage>
        <taxon>Eukaryota</taxon>
        <taxon>Fungi</taxon>
        <taxon>Dikarya</taxon>
        <taxon>Ascomycota</taxon>
        <taxon>Pezizomycotina</taxon>
        <taxon>Dothideomycetes</taxon>
        <taxon>Dothideomycetidae</taxon>
        <taxon>Mycosphaerellales</taxon>
        <taxon>Teratosphaeriaceae</taxon>
        <taxon>Friedmanniomyces</taxon>
    </lineage>
</organism>
<reference evidence="1" key="1">
    <citation type="submission" date="2023-06" db="EMBL/GenBank/DDBJ databases">
        <title>Black Yeasts Isolated from many extreme environments.</title>
        <authorList>
            <person name="Coleine C."/>
            <person name="Stajich J.E."/>
            <person name="Selbmann L."/>
        </authorList>
    </citation>
    <scope>NUCLEOTIDE SEQUENCE</scope>
    <source>
        <strain evidence="1">CCFEE 5200</strain>
    </source>
</reference>